<dbReference type="EMBL" id="CP046056">
    <property type="protein sequence ID" value="QQD23038.1"/>
    <property type="molecule type" value="Genomic_DNA"/>
</dbReference>
<dbReference type="KEGG" id="vcw:GJQ55_00465"/>
<gene>
    <name evidence="2" type="ORF">GJQ55_00465</name>
</gene>
<dbReference type="GO" id="GO:0005829">
    <property type="term" value="C:cytosol"/>
    <property type="evidence" value="ECO:0007669"/>
    <property type="project" value="TreeGrafter"/>
</dbReference>
<accession>A0A9X7YMJ4</accession>
<dbReference type="Proteomes" id="UP000596074">
    <property type="component" value="Chromosome"/>
</dbReference>
<reference evidence="2 3" key="1">
    <citation type="submission" date="2019-11" db="EMBL/GenBank/DDBJ databases">
        <title>Venatorbacter sp. nov. a predator of Campylobacter and other Gram-negative bacteria.</title>
        <authorList>
            <person name="Saeedi A."/>
            <person name="Cummings N.J."/>
            <person name="Connerton I.F."/>
            <person name="Connerton P.L."/>
        </authorList>
    </citation>
    <scope>NUCLEOTIDE SEQUENCE [LARGE SCALE GENOMIC DNA]</scope>
    <source>
        <strain evidence="2">XL5</strain>
    </source>
</reference>
<name>A0A9X7YMJ4_9GAMM</name>
<dbReference type="Gene3D" id="1.20.120.740">
    <property type="entry name" value="YgfB uncharacterised protein family UPF0149, PF03695"/>
    <property type="match status" value="1"/>
</dbReference>
<dbReference type="Pfam" id="PF03695">
    <property type="entry name" value="UPF0149"/>
    <property type="match status" value="1"/>
</dbReference>
<organism evidence="2 3">
    <name type="scientific">Venatoribacter cucullus</name>
    <dbReference type="NCBI Taxonomy" id="2661630"/>
    <lineage>
        <taxon>Bacteria</taxon>
        <taxon>Pseudomonadati</taxon>
        <taxon>Pseudomonadota</taxon>
        <taxon>Gammaproteobacteria</taxon>
        <taxon>Oceanospirillales</taxon>
        <taxon>Oceanospirillaceae</taxon>
        <taxon>Venatoribacter</taxon>
    </lineage>
</organism>
<dbReference type="SUPFAM" id="SSF101327">
    <property type="entry name" value="YgfB-like"/>
    <property type="match status" value="1"/>
</dbReference>
<dbReference type="AlphaFoldDB" id="A0A9X7YMJ4"/>
<evidence type="ECO:0000256" key="1">
    <source>
        <dbReference type="ARBA" id="ARBA00038308"/>
    </source>
</evidence>
<proteinExistence type="inferred from homology"/>
<protein>
    <submittedName>
        <fullName evidence="2">UPF0149 family protein</fullName>
    </submittedName>
</protein>
<dbReference type="InterPro" id="IPR011978">
    <property type="entry name" value="YgfB-like"/>
</dbReference>
<sequence length="184" mass="20353">MTIDFNAAADLWVESRCYQTPSALQGWLTGYLAAGGRLTAEAWLQEAQEYLELEDAPADALRTLLQDFYTDVLRGLAGDSMEFTLLLPADEDADIDEQVECLAQWSKGFLDGFGASGKIQGKVPEDVLEVLQDLDAFSQAELDDMQDPQNELLYLELAEHARVAALTVFYAMNQQVTPASKTLH</sequence>
<evidence type="ECO:0000313" key="2">
    <source>
        <dbReference type="EMBL" id="QQD23038.1"/>
    </source>
</evidence>
<keyword evidence="3" id="KW-1185">Reference proteome</keyword>
<dbReference type="PANTHER" id="PTHR37528">
    <property type="entry name" value="UPF0149 PROTEIN YGFB"/>
    <property type="match status" value="1"/>
</dbReference>
<comment type="similarity">
    <text evidence="1">Belongs to the UPF0149 family.</text>
</comment>
<dbReference type="RefSeq" id="WP_228345550.1">
    <property type="nucleotide sequence ID" value="NZ_CP046056.1"/>
</dbReference>
<dbReference type="InterPro" id="IPR036255">
    <property type="entry name" value="YgfB-like_sf"/>
</dbReference>
<evidence type="ECO:0000313" key="3">
    <source>
        <dbReference type="Proteomes" id="UP000596074"/>
    </source>
</evidence>
<dbReference type="PANTHER" id="PTHR37528:SF1">
    <property type="entry name" value="UPF0149 PROTEIN YGFB"/>
    <property type="match status" value="1"/>
</dbReference>